<dbReference type="Gene3D" id="3.20.20.70">
    <property type="entry name" value="Aldolase class I"/>
    <property type="match status" value="1"/>
</dbReference>
<dbReference type="AlphaFoldDB" id="A0A075R7G2"/>
<dbReference type="eggNOG" id="COG0352">
    <property type="taxonomic scope" value="Bacteria"/>
</dbReference>
<dbReference type="GO" id="GO:0004789">
    <property type="term" value="F:thiamine-phosphate diphosphorylase activity"/>
    <property type="evidence" value="ECO:0007669"/>
    <property type="project" value="TreeGrafter"/>
</dbReference>
<gene>
    <name evidence="4" type="primary">tenI</name>
    <name evidence="4" type="ORF">BRLA_c028190</name>
</gene>
<feature type="domain" description="Thiamine phosphate synthase/TenI" evidence="3">
    <location>
        <begin position="6"/>
        <end position="203"/>
    </location>
</feature>
<dbReference type="PANTHER" id="PTHR20857">
    <property type="entry name" value="THIAMINE-PHOSPHATE PYROPHOSPHORYLASE"/>
    <property type="match status" value="1"/>
</dbReference>
<evidence type="ECO:0000259" key="3">
    <source>
        <dbReference type="Pfam" id="PF02581"/>
    </source>
</evidence>
<dbReference type="PANTHER" id="PTHR20857:SF22">
    <property type="entry name" value="THIAZOLE TAUTOMERASE"/>
    <property type="match status" value="1"/>
</dbReference>
<dbReference type="InterPro" id="IPR036206">
    <property type="entry name" value="ThiamineP_synth_sf"/>
</dbReference>
<dbReference type="HOGENOM" id="CLU_018272_3_4_9"/>
<dbReference type="Proteomes" id="UP000005850">
    <property type="component" value="Chromosome"/>
</dbReference>
<reference evidence="4 5" key="1">
    <citation type="journal article" date="2011" name="J. Bacteriol.">
        <title>Genome sequence of Brevibacillus laterosporus LMG 15441, a pathogen of invertebrates.</title>
        <authorList>
            <person name="Djukic M."/>
            <person name="Poehlein A."/>
            <person name="Thurmer A."/>
            <person name="Daniel R."/>
        </authorList>
    </citation>
    <scope>NUCLEOTIDE SEQUENCE [LARGE SCALE GENOMIC DNA]</scope>
    <source>
        <strain evidence="4 5">LMG 15441</strain>
    </source>
</reference>
<dbReference type="STRING" id="1042163.BRLA_c028190"/>
<evidence type="ECO:0000313" key="4">
    <source>
        <dbReference type="EMBL" id="AIG27133.1"/>
    </source>
</evidence>
<dbReference type="InterPro" id="IPR022998">
    <property type="entry name" value="ThiamineP_synth_TenI"/>
</dbReference>
<dbReference type="GO" id="GO:0005737">
    <property type="term" value="C:cytoplasm"/>
    <property type="evidence" value="ECO:0007669"/>
    <property type="project" value="TreeGrafter"/>
</dbReference>
<organism evidence="4 5">
    <name type="scientific">Brevibacillus laterosporus LMG 15441</name>
    <dbReference type="NCBI Taxonomy" id="1042163"/>
    <lineage>
        <taxon>Bacteria</taxon>
        <taxon>Bacillati</taxon>
        <taxon>Bacillota</taxon>
        <taxon>Bacilli</taxon>
        <taxon>Bacillales</taxon>
        <taxon>Paenibacillaceae</taxon>
        <taxon>Brevibacillus</taxon>
    </lineage>
</organism>
<protein>
    <submittedName>
        <fullName evidence="4">Regulatory protein TenI</fullName>
    </submittedName>
</protein>
<accession>A0A075R7G2</accession>
<dbReference type="KEGG" id="blr:BRLA_c028190"/>
<evidence type="ECO:0000256" key="2">
    <source>
        <dbReference type="ARBA" id="ARBA00022977"/>
    </source>
</evidence>
<dbReference type="GO" id="GO:0009228">
    <property type="term" value="P:thiamine biosynthetic process"/>
    <property type="evidence" value="ECO:0007669"/>
    <property type="project" value="UniProtKB-KW"/>
</dbReference>
<keyword evidence="2" id="KW-0784">Thiamine biosynthesis</keyword>
<dbReference type="InterPro" id="IPR013785">
    <property type="entry name" value="Aldolase_TIM"/>
</dbReference>
<comment type="pathway">
    <text evidence="1">Cofactor biosynthesis; thiamine diphosphate biosynthesis.</text>
</comment>
<dbReference type="RefSeq" id="WP_041752610.1">
    <property type="nucleotide sequence ID" value="NZ_CP007806.1"/>
</dbReference>
<name>A0A075R7G2_BRELA</name>
<proteinExistence type="predicted"/>
<keyword evidence="5" id="KW-1185">Reference proteome</keyword>
<dbReference type="EMBL" id="CP007806">
    <property type="protein sequence ID" value="AIG27133.1"/>
    <property type="molecule type" value="Genomic_DNA"/>
</dbReference>
<dbReference type="SUPFAM" id="SSF51391">
    <property type="entry name" value="Thiamin phosphate synthase"/>
    <property type="match status" value="1"/>
</dbReference>
<sequence>MRARSLHLITTGRQALREVLPIIEKADQAGVDYLHIREKQRTARELAEWIRLLSDVFPRDRIIVNDRVDVAMTYHCGGVQLGQQSLHASLAGRMLASHQLLGCSVHNDQECLSVQSLQPSDQYDSLTEHNFVPSRPPTFVIAGHVFVTECKPGVEPRGLPFVTRMRKLLAPSISLLAIGGITPHRVKDVIAAGADGIAVMSGIMQSAQPQERMKEYRDQLDKTAENAIQ</sequence>
<evidence type="ECO:0000313" key="5">
    <source>
        <dbReference type="Proteomes" id="UP000005850"/>
    </source>
</evidence>
<dbReference type="CDD" id="cd00564">
    <property type="entry name" value="TMP_TenI"/>
    <property type="match status" value="1"/>
</dbReference>
<dbReference type="Pfam" id="PF02581">
    <property type="entry name" value="TMP-TENI"/>
    <property type="match status" value="1"/>
</dbReference>
<evidence type="ECO:0000256" key="1">
    <source>
        <dbReference type="ARBA" id="ARBA00004948"/>
    </source>
</evidence>